<dbReference type="InterPro" id="IPR006076">
    <property type="entry name" value="FAD-dep_OxRdtase"/>
</dbReference>
<reference evidence="6 7" key="1">
    <citation type="submission" date="2019-07" db="EMBL/GenBank/DDBJ databases">
        <title>Whole genome shotgun sequence of Agrococcus baldri NBRC 103055.</title>
        <authorList>
            <person name="Hosoyama A."/>
            <person name="Uohara A."/>
            <person name="Ohji S."/>
            <person name="Ichikawa N."/>
        </authorList>
    </citation>
    <scope>NUCLEOTIDE SEQUENCE [LARGE SCALE GENOMIC DNA]</scope>
    <source>
        <strain evidence="6 7">NBRC 103055</strain>
    </source>
</reference>
<dbReference type="GO" id="GO:0005829">
    <property type="term" value="C:cytosol"/>
    <property type="evidence" value="ECO:0007669"/>
    <property type="project" value="TreeGrafter"/>
</dbReference>
<dbReference type="EMBL" id="BJUU01000003">
    <property type="protein sequence ID" value="GEK79534.1"/>
    <property type="molecule type" value="Genomic_DNA"/>
</dbReference>
<dbReference type="PANTHER" id="PTHR10961:SF7">
    <property type="entry name" value="FAD DEPENDENT OXIDOREDUCTASE DOMAIN-CONTAINING PROTEIN"/>
    <property type="match status" value="1"/>
</dbReference>
<keyword evidence="2" id="KW-0285">Flavoprotein</keyword>
<comment type="cofactor">
    <cofactor evidence="1">
        <name>FAD</name>
        <dbReference type="ChEBI" id="CHEBI:57692"/>
    </cofactor>
</comment>
<dbReference type="Proteomes" id="UP000321749">
    <property type="component" value="Unassembled WGS sequence"/>
</dbReference>
<comment type="caution">
    <text evidence="6">The sequence shown here is derived from an EMBL/GenBank/DDBJ whole genome shotgun (WGS) entry which is preliminary data.</text>
</comment>
<keyword evidence="7" id="KW-1185">Reference proteome</keyword>
<dbReference type="GO" id="GO:0008115">
    <property type="term" value="F:sarcosine oxidase activity"/>
    <property type="evidence" value="ECO:0007669"/>
    <property type="project" value="TreeGrafter"/>
</dbReference>
<evidence type="ECO:0000259" key="5">
    <source>
        <dbReference type="Pfam" id="PF01266"/>
    </source>
</evidence>
<evidence type="ECO:0000313" key="6">
    <source>
        <dbReference type="EMBL" id="GEK79534.1"/>
    </source>
</evidence>
<protein>
    <submittedName>
        <fullName evidence="6">Sarcosine oxidase</fullName>
    </submittedName>
</protein>
<organism evidence="6 7">
    <name type="scientific">Agrococcus baldri</name>
    <dbReference type="NCBI Taxonomy" id="153730"/>
    <lineage>
        <taxon>Bacteria</taxon>
        <taxon>Bacillati</taxon>
        <taxon>Actinomycetota</taxon>
        <taxon>Actinomycetes</taxon>
        <taxon>Micrococcales</taxon>
        <taxon>Microbacteriaceae</taxon>
        <taxon>Agrococcus</taxon>
    </lineage>
</organism>
<gene>
    <name evidence="6" type="ORF">ABA31_08850</name>
</gene>
<dbReference type="InterPro" id="IPR045170">
    <property type="entry name" value="MTOX"/>
</dbReference>
<name>A0AA87RAI4_9MICO</name>
<keyword evidence="3" id="KW-0274">FAD</keyword>
<dbReference type="AlphaFoldDB" id="A0AA87RAI4"/>
<evidence type="ECO:0000256" key="2">
    <source>
        <dbReference type="ARBA" id="ARBA00022630"/>
    </source>
</evidence>
<evidence type="ECO:0000313" key="7">
    <source>
        <dbReference type="Proteomes" id="UP000321749"/>
    </source>
</evidence>
<evidence type="ECO:0000256" key="3">
    <source>
        <dbReference type="ARBA" id="ARBA00022827"/>
    </source>
</evidence>
<dbReference type="Gene3D" id="3.30.9.10">
    <property type="entry name" value="D-Amino Acid Oxidase, subunit A, domain 2"/>
    <property type="match status" value="1"/>
</dbReference>
<accession>A0AA87RAI4</accession>
<dbReference type="InterPro" id="IPR036188">
    <property type="entry name" value="FAD/NAD-bd_sf"/>
</dbReference>
<dbReference type="RefSeq" id="WP_146792987.1">
    <property type="nucleotide sequence ID" value="NZ_BJUU01000003.1"/>
</dbReference>
<proteinExistence type="predicted"/>
<evidence type="ECO:0000256" key="4">
    <source>
        <dbReference type="ARBA" id="ARBA00023002"/>
    </source>
</evidence>
<dbReference type="Pfam" id="PF01266">
    <property type="entry name" value="DAO"/>
    <property type="match status" value="1"/>
</dbReference>
<dbReference type="Gene3D" id="3.50.50.60">
    <property type="entry name" value="FAD/NAD(P)-binding domain"/>
    <property type="match status" value="1"/>
</dbReference>
<dbReference type="PANTHER" id="PTHR10961">
    <property type="entry name" value="PEROXISOMAL SARCOSINE OXIDASE"/>
    <property type="match status" value="1"/>
</dbReference>
<feature type="domain" description="FAD dependent oxidoreductase" evidence="5">
    <location>
        <begin position="3"/>
        <end position="353"/>
    </location>
</feature>
<dbReference type="SUPFAM" id="SSF51905">
    <property type="entry name" value="FAD/NAD(P)-binding domain"/>
    <property type="match status" value="1"/>
</dbReference>
<evidence type="ECO:0000256" key="1">
    <source>
        <dbReference type="ARBA" id="ARBA00001974"/>
    </source>
</evidence>
<sequence length="382" mass="40632">MHDIAIIGLGALGVHAAASAARRGLDIVGIETHQPAHERGATGGRTRIFRMVYTFGGDYLPALLEAGRAWDRLEARHPGRVLHRHGALLIGSADDPELIAASSSALQHGIPHEVLTEARLAERWGQHRLLPADIAIADPGGALLLPQSITAAVSQEAVEAGARLHYGDAATTIEPIAGGTEVVCESGRRVRARRLIVAAGAWSSGFAPELDEAIELRRVVLQWFSTSDPAAASPARFPVGLRRSGVLRYSFFPQTDADGIKINLHLPKAAVGDVAAGAPPVADDYGSELEPLLRQTLPGIERRTRVASFVEGYTSDYRIVLDRIAGFDDAWVLAGGSGQAFKFAPVLAEHALDLALEDEPRLALEGVVRRISTTSTKTVVGP</sequence>
<dbReference type="GO" id="GO:0050660">
    <property type="term" value="F:flavin adenine dinucleotide binding"/>
    <property type="evidence" value="ECO:0007669"/>
    <property type="project" value="InterPro"/>
</dbReference>
<keyword evidence="4" id="KW-0560">Oxidoreductase</keyword>